<name>A0A4Z2IN67_9TELE</name>
<proteinExistence type="predicted"/>
<organism evidence="2 3">
    <name type="scientific">Liparis tanakae</name>
    <name type="common">Tanaka's snailfish</name>
    <dbReference type="NCBI Taxonomy" id="230148"/>
    <lineage>
        <taxon>Eukaryota</taxon>
        <taxon>Metazoa</taxon>
        <taxon>Chordata</taxon>
        <taxon>Craniata</taxon>
        <taxon>Vertebrata</taxon>
        <taxon>Euteleostomi</taxon>
        <taxon>Actinopterygii</taxon>
        <taxon>Neopterygii</taxon>
        <taxon>Teleostei</taxon>
        <taxon>Neoteleostei</taxon>
        <taxon>Acanthomorphata</taxon>
        <taxon>Eupercaria</taxon>
        <taxon>Perciformes</taxon>
        <taxon>Cottioidei</taxon>
        <taxon>Cottales</taxon>
        <taxon>Liparidae</taxon>
        <taxon>Liparis</taxon>
    </lineage>
</organism>
<keyword evidence="3" id="KW-1185">Reference proteome</keyword>
<feature type="region of interest" description="Disordered" evidence="1">
    <location>
        <begin position="66"/>
        <end position="87"/>
    </location>
</feature>
<protein>
    <submittedName>
        <fullName evidence="2">Uncharacterized protein</fullName>
    </submittedName>
</protein>
<comment type="caution">
    <text evidence="2">The sequence shown here is derived from an EMBL/GenBank/DDBJ whole genome shotgun (WGS) entry which is preliminary data.</text>
</comment>
<gene>
    <name evidence="2" type="ORF">EYF80_011198</name>
</gene>
<evidence type="ECO:0000313" key="3">
    <source>
        <dbReference type="Proteomes" id="UP000314294"/>
    </source>
</evidence>
<dbReference type="EMBL" id="SRLO01000072">
    <property type="protein sequence ID" value="TNN78603.1"/>
    <property type="molecule type" value="Genomic_DNA"/>
</dbReference>
<reference evidence="2 3" key="1">
    <citation type="submission" date="2019-03" db="EMBL/GenBank/DDBJ databases">
        <title>First draft genome of Liparis tanakae, snailfish: a comprehensive survey of snailfish specific genes.</title>
        <authorList>
            <person name="Kim W."/>
            <person name="Song I."/>
            <person name="Jeong J.-H."/>
            <person name="Kim D."/>
            <person name="Kim S."/>
            <person name="Ryu S."/>
            <person name="Song J.Y."/>
            <person name="Lee S.K."/>
        </authorList>
    </citation>
    <scope>NUCLEOTIDE SEQUENCE [LARGE SCALE GENOMIC DNA]</scope>
    <source>
        <tissue evidence="2">Muscle</tissue>
    </source>
</reference>
<sequence>MEEINHLTSQLFTIYVDDFLLRVTFPLAGLDKASHKHQIYTEMALYSAGSGAPHRNTFRGLLASARAEPSAGRRARAQLGSAETRDT</sequence>
<dbReference type="Proteomes" id="UP000314294">
    <property type="component" value="Unassembled WGS sequence"/>
</dbReference>
<evidence type="ECO:0000313" key="2">
    <source>
        <dbReference type="EMBL" id="TNN78603.1"/>
    </source>
</evidence>
<dbReference type="AlphaFoldDB" id="A0A4Z2IN67"/>
<evidence type="ECO:0000256" key="1">
    <source>
        <dbReference type="SAM" id="MobiDB-lite"/>
    </source>
</evidence>
<accession>A0A4Z2IN67</accession>